<gene>
    <name evidence="1" type="ORF">LIER_01311</name>
</gene>
<name>A0AAV3NQ88_LITER</name>
<keyword evidence="2" id="KW-1185">Reference proteome</keyword>
<dbReference type="SUPFAM" id="SSF56219">
    <property type="entry name" value="DNase I-like"/>
    <property type="match status" value="1"/>
</dbReference>
<dbReference type="Proteomes" id="UP001454036">
    <property type="component" value="Unassembled WGS sequence"/>
</dbReference>
<dbReference type="InterPro" id="IPR036691">
    <property type="entry name" value="Endo/exonu/phosph_ase_sf"/>
</dbReference>
<accession>A0AAV3NQ88</accession>
<dbReference type="PANTHER" id="PTHR33710:SF79">
    <property type="entry name" value="OS06G0205337 PROTEIN"/>
    <property type="match status" value="1"/>
</dbReference>
<protein>
    <submittedName>
        <fullName evidence="1">Uncharacterized protein</fullName>
    </submittedName>
</protein>
<dbReference type="AlphaFoldDB" id="A0AAV3NQ88"/>
<dbReference type="EMBL" id="BAABME010000124">
    <property type="protein sequence ID" value="GAA0139842.1"/>
    <property type="molecule type" value="Genomic_DNA"/>
</dbReference>
<evidence type="ECO:0000313" key="1">
    <source>
        <dbReference type="EMBL" id="GAA0139842.1"/>
    </source>
</evidence>
<dbReference type="Gene3D" id="3.60.10.10">
    <property type="entry name" value="Endonuclease/exonuclease/phosphatase"/>
    <property type="match status" value="1"/>
</dbReference>
<sequence>MGDFNDILNREEKTGGLETTERSMQMFCDFVRDCKVLDIGYVGYPFTWCNHREGGELIRIRLDRVLGNSSWCLQYPKVVCYHLDMAGADHCPVMMDTDAKIEKGK</sequence>
<dbReference type="PANTHER" id="PTHR33710">
    <property type="entry name" value="BNAC02G09200D PROTEIN"/>
    <property type="match status" value="1"/>
</dbReference>
<reference evidence="1 2" key="1">
    <citation type="submission" date="2024-01" db="EMBL/GenBank/DDBJ databases">
        <title>The complete chloroplast genome sequence of Lithospermum erythrorhizon: insights into the phylogenetic relationship among Boraginaceae species and the maternal lineages of purple gromwells.</title>
        <authorList>
            <person name="Okada T."/>
            <person name="Watanabe K."/>
        </authorList>
    </citation>
    <scope>NUCLEOTIDE SEQUENCE [LARGE SCALE GENOMIC DNA]</scope>
</reference>
<proteinExistence type="predicted"/>
<organism evidence="1 2">
    <name type="scientific">Lithospermum erythrorhizon</name>
    <name type="common">Purple gromwell</name>
    <name type="synonym">Lithospermum officinale var. erythrorhizon</name>
    <dbReference type="NCBI Taxonomy" id="34254"/>
    <lineage>
        <taxon>Eukaryota</taxon>
        <taxon>Viridiplantae</taxon>
        <taxon>Streptophyta</taxon>
        <taxon>Embryophyta</taxon>
        <taxon>Tracheophyta</taxon>
        <taxon>Spermatophyta</taxon>
        <taxon>Magnoliopsida</taxon>
        <taxon>eudicotyledons</taxon>
        <taxon>Gunneridae</taxon>
        <taxon>Pentapetalae</taxon>
        <taxon>asterids</taxon>
        <taxon>lamiids</taxon>
        <taxon>Boraginales</taxon>
        <taxon>Boraginaceae</taxon>
        <taxon>Boraginoideae</taxon>
        <taxon>Lithospermeae</taxon>
        <taxon>Lithospermum</taxon>
    </lineage>
</organism>
<comment type="caution">
    <text evidence="1">The sequence shown here is derived from an EMBL/GenBank/DDBJ whole genome shotgun (WGS) entry which is preliminary data.</text>
</comment>
<evidence type="ECO:0000313" key="2">
    <source>
        <dbReference type="Proteomes" id="UP001454036"/>
    </source>
</evidence>